<keyword evidence="2" id="KW-1185">Reference proteome</keyword>
<dbReference type="Proteomes" id="UP000249819">
    <property type="component" value="Unassembled WGS sequence"/>
</dbReference>
<organism evidence="1 2">
    <name type="scientific">Chitinophaga dinghuensis</name>
    <dbReference type="NCBI Taxonomy" id="1539050"/>
    <lineage>
        <taxon>Bacteria</taxon>
        <taxon>Pseudomonadati</taxon>
        <taxon>Bacteroidota</taxon>
        <taxon>Chitinophagia</taxon>
        <taxon>Chitinophagales</taxon>
        <taxon>Chitinophagaceae</taxon>
        <taxon>Chitinophaga</taxon>
    </lineage>
</organism>
<evidence type="ECO:0000313" key="1">
    <source>
        <dbReference type="EMBL" id="RAJ81874.1"/>
    </source>
</evidence>
<protein>
    <submittedName>
        <fullName evidence="1">Uncharacterized protein</fullName>
    </submittedName>
</protein>
<dbReference type="RefSeq" id="WP_111592438.1">
    <property type="nucleotide sequence ID" value="NZ_QLMA01000004.1"/>
</dbReference>
<proteinExistence type="predicted"/>
<name>A0A327W1H5_9BACT</name>
<dbReference type="AlphaFoldDB" id="A0A327W1H5"/>
<dbReference type="EMBL" id="QLMA01000004">
    <property type="protein sequence ID" value="RAJ81874.1"/>
    <property type="molecule type" value="Genomic_DNA"/>
</dbReference>
<reference evidence="1 2" key="1">
    <citation type="submission" date="2018-06" db="EMBL/GenBank/DDBJ databases">
        <title>Genomic Encyclopedia of Archaeal and Bacterial Type Strains, Phase II (KMG-II): from individual species to whole genera.</title>
        <authorList>
            <person name="Goeker M."/>
        </authorList>
    </citation>
    <scope>NUCLEOTIDE SEQUENCE [LARGE SCALE GENOMIC DNA]</scope>
    <source>
        <strain evidence="1 2">DSM 29821</strain>
    </source>
</reference>
<accession>A0A327W1H5</accession>
<comment type="caution">
    <text evidence="1">The sequence shown here is derived from an EMBL/GenBank/DDBJ whole genome shotgun (WGS) entry which is preliminary data.</text>
</comment>
<sequence length="251" mass="29458">MQLKLTVADINYPKLLQYFNEAKSKAYDAATYNFQLAKETMSNVYADCNFNIPATFLEYDSILEATADYHTWKEIVKTVPTNWNFRFPFTNPWGARQYIGFERHNFHLARRRDIYLWCATEEVVHGGENAVTGDCIRLIYKTLLDAISEEEYNNLDKEVDELYDQNDVMWDLTNKLMDEDEKAVLSADELFILGTNRNMIFEVAVCNYLIAEHNIMYYKPYIDNINNMITYGGLCFVFGELCIICKKNYRD</sequence>
<evidence type="ECO:0000313" key="2">
    <source>
        <dbReference type="Proteomes" id="UP000249819"/>
    </source>
</evidence>
<gene>
    <name evidence="1" type="ORF">CLV59_10499</name>
</gene>